<proteinExistence type="predicted"/>
<dbReference type="Gene3D" id="3.30.70.20">
    <property type="match status" value="1"/>
</dbReference>
<dbReference type="PRINTS" id="PR00354">
    <property type="entry name" value="7FE8SFRDOXIN"/>
</dbReference>
<accession>T0ZF79</accession>
<dbReference type="AlphaFoldDB" id="T0ZF79"/>
<dbReference type="PANTHER" id="PTHR42859:SF2">
    <property type="entry name" value="FERREDOXIN"/>
    <property type="match status" value="1"/>
</dbReference>
<comment type="cofactor">
    <cofactor evidence="1">
        <name>[3Fe-4S] cluster</name>
        <dbReference type="ChEBI" id="CHEBI:21137"/>
    </cofactor>
</comment>
<dbReference type="InterPro" id="IPR050294">
    <property type="entry name" value="RnfB_subfamily"/>
</dbReference>
<dbReference type="Pfam" id="PF00037">
    <property type="entry name" value="Fer4"/>
    <property type="match status" value="1"/>
</dbReference>
<evidence type="ECO:0000256" key="9">
    <source>
        <dbReference type="ARBA" id="ARBA00023014"/>
    </source>
</evidence>
<evidence type="ECO:0000256" key="7">
    <source>
        <dbReference type="ARBA" id="ARBA00022982"/>
    </source>
</evidence>
<comment type="cofactor">
    <cofactor evidence="2">
        <name>[4Fe-4S] cluster</name>
        <dbReference type="ChEBI" id="CHEBI:49883"/>
    </cofactor>
</comment>
<evidence type="ECO:0000256" key="4">
    <source>
        <dbReference type="ARBA" id="ARBA00022485"/>
    </source>
</evidence>
<keyword evidence="8" id="KW-0408">Iron</keyword>
<dbReference type="SUPFAM" id="SSF54862">
    <property type="entry name" value="4Fe-4S ferredoxins"/>
    <property type="match status" value="1"/>
</dbReference>
<keyword evidence="9" id="KW-0411">Iron-sulfur</keyword>
<gene>
    <name evidence="12" type="ORF">B1B_18909</name>
</gene>
<comment type="caution">
    <text evidence="12">The sequence shown here is derived from an EMBL/GenBank/DDBJ whole genome shotgun (WGS) entry which is preliminary data.</text>
</comment>
<evidence type="ECO:0000313" key="12">
    <source>
        <dbReference type="EMBL" id="EQD28340.1"/>
    </source>
</evidence>
<dbReference type="PROSITE" id="PS00198">
    <property type="entry name" value="4FE4S_FER_1"/>
    <property type="match status" value="1"/>
</dbReference>
<evidence type="ECO:0000256" key="5">
    <source>
        <dbReference type="ARBA" id="ARBA00022723"/>
    </source>
</evidence>
<evidence type="ECO:0000256" key="8">
    <source>
        <dbReference type="ARBA" id="ARBA00023004"/>
    </source>
</evidence>
<dbReference type="PROSITE" id="PS51379">
    <property type="entry name" value="4FE4S_FER_2"/>
    <property type="match status" value="2"/>
</dbReference>
<feature type="domain" description="4Fe-4S ferredoxin-type" evidence="11">
    <location>
        <begin position="1"/>
        <end position="30"/>
    </location>
</feature>
<evidence type="ECO:0000256" key="3">
    <source>
        <dbReference type="ARBA" id="ARBA00022448"/>
    </source>
</evidence>
<dbReference type="EMBL" id="AUZY01012686">
    <property type="protein sequence ID" value="EQD28340.1"/>
    <property type="molecule type" value="Genomic_DNA"/>
</dbReference>
<keyword evidence="3" id="KW-0813">Transport</keyword>
<keyword evidence="10" id="KW-0003">3Fe-4S</keyword>
<evidence type="ECO:0000256" key="2">
    <source>
        <dbReference type="ARBA" id="ARBA00001966"/>
    </source>
</evidence>
<dbReference type="InterPro" id="IPR017896">
    <property type="entry name" value="4Fe4S_Fe-S-bd"/>
</dbReference>
<dbReference type="InterPro" id="IPR022569">
    <property type="entry name" value="Fd_C"/>
</dbReference>
<name>T0ZF79_9ZZZZ</name>
<reference evidence="12" key="1">
    <citation type="submission" date="2013-08" db="EMBL/GenBank/DDBJ databases">
        <authorList>
            <person name="Mendez C."/>
            <person name="Richter M."/>
            <person name="Ferrer M."/>
            <person name="Sanchez J."/>
        </authorList>
    </citation>
    <scope>NUCLEOTIDE SEQUENCE</scope>
</reference>
<keyword evidence="4" id="KW-0004">4Fe-4S</keyword>
<dbReference type="InterPro" id="IPR017900">
    <property type="entry name" value="4Fe4S_Fe_S_CS"/>
</dbReference>
<feature type="domain" description="4Fe-4S ferredoxin-type" evidence="11">
    <location>
        <begin position="31"/>
        <end position="60"/>
    </location>
</feature>
<dbReference type="GO" id="GO:0051539">
    <property type="term" value="F:4 iron, 4 sulfur cluster binding"/>
    <property type="evidence" value="ECO:0007669"/>
    <property type="project" value="UniProtKB-KW"/>
</dbReference>
<dbReference type="GO" id="GO:0009055">
    <property type="term" value="F:electron transfer activity"/>
    <property type="evidence" value="ECO:0007669"/>
    <property type="project" value="InterPro"/>
</dbReference>
<evidence type="ECO:0000256" key="6">
    <source>
        <dbReference type="ARBA" id="ARBA00022737"/>
    </source>
</evidence>
<sequence length="114" mass="12645">MTHVVTEPCIRCRYTDCVESCPVDCFHVGPSFVVIDPEVCIDCALCVPACPVQAIRHADELTLADQDFLALNANLARAWPVLAHPLPPPADAELWRRVTDKRRWLASDEILPPG</sequence>
<dbReference type="GO" id="GO:0046872">
    <property type="term" value="F:metal ion binding"/>
    <property type="evidence" value="ECO:0007669"/>
    <property type="project" value="UniProtKB-KW"/>
</dbReference>
<dbReference type="InterPro" id="IPR000813">
    <property type="entry name" value="7Fe_ferredoxin"/>
</dbReference>
<evidence type="ECO:0000256" key="10">
    <source>
        <dbReference type="ARBA" id="ARBA00023291"/>
    </source>
</evidence>
<protein>
    <submittedName>
        <fullName evidence="12">4Fe-4S ferredoxin iron-sulfur binding domain-containing protein</fullName>
    </submittedName>
</protein>
<organism evidence="12">
    <name type="scientific">mine drainage metagenome</name>
    <dbReference type="NCBI Taxonomy" id="410659"/>
    <lineage>
        <taxon>unclassified sequences</taxon>
        <taxon>metagenomes</taxon>
        <taxon>ecological metagenomes</taxon>
    </lineage>
</organism>
<evidence type="ECO:0000259" key="11">
    <source>
        <dbReference type="PROSITE" id="PS51379"/>
    </source>
</evidence>
<keyword evidence="5" id="KW-0479">Metal-binding</keyword>
<reference evidence="12" key="2">
    <citation type="journal article" date="2014" name="ISME J.">
        <title>Microbial stratification in low pH oxic and suboxic macroscopic growths along an acid mine drainage.</title>
        <authorList>
            <person name="Mendez-Garcia C."/>
            <person name="Mesa V."/>
            <person name="Sprenger R.R."/>
            <person name="Richter M."/>
            <person name="Diez M.S."/>
            <person name="Solano J."/>
            <person name="Bargiela R."/>
            <person name="Golyshina O.V."/>
            <person name="Manteca A."/>
            <person name="Ramos J.L."/>
            <person name="Gallego J.R."/>
            <person name="Llorente I."/>
            <person name="Martins Dos Santos V.A."/>
            <person name="Jensen O.N."/>
            <person name="Pelaez A.I."/>
            <person name="Sanchez J."/>
            <person name="Ferrer M."/>
        </authorList>
    </citation>
    <scope>NUCLEOTIDE SEQUENCE</scope>
</reference>
<keyword evidence="7" id="KW-0249">Electron transport</keyword>
<keyword evidence="6" id="KW-0677">Repeat</keyword>
<dbReference type="GO" id="GO:0051538">
    <property type="term" value="F:3 iron, 4 sulfur cluster binding"/>
    <property type="evidence" value="ECO:0007669"/>
    <property type="project" value="UniProtKB-KW"/>
</dbReference>
<evidence type="ECO:0000256" key="1">
    <source>
        <dbReference type="ARBA" id="ARBA00001927"/>
    </source>
</evidence>
<dbReference type="PANTHER" id="PTHR42859">
    <property type="entry name" value="OXIDOREDUCTASE"/>
    <property type="match status" value="1"/>
</dbReference>
<dbReference type="Pfam" id="PF11953">
    <property type="entry name" value="DUF3470"/>
    <property type="match status" value="1"/>
</dbReference>